<keyword evidence="3" id="KW-1185">Reference proteome</keyword>
<reference evidence="2 3" key="1">
    <citation type="submission" date="2019-11" db="EMBL/GenBank/DDBJ databases">
        <title>Whole genome sequence of Oryza granulata.</title>
        <authorList>
            <person name="Li W."/>
        </authorList>
    </citation>
    <scope>NUCLEOTIDE SEQUENCE [LARGE SCALE GENOMIC DNA]</scope>
    <source>
        <strain evidence="3">cv. Menghai</strain>
        <tissue evidence="2">Leaf</tissue>
    </source>
</reference>
<dbReference type="AlphaFoldDB" id="A0A6G1CWZ6"/>
<evidence type="ECO:0000313" key="3">
    <source>
        <dbReference type="Proteomes" id="UP000479710"/>
    </source>
</evidence>
<dbReference type="Proteomes" id="UP000479710">
    <property type="component" value="Unassembled WGS sequence"/>
</dbReference>
<evidence type="ECO:0000313" key="2">
    <source>
        <dbReference type="EMBL" id="KAF0904706.1"/>
    </source>
</evidence>
<proteinExistence type="predicted"/>
<comment type="caution">
    <text evidence="2">The sequence shown here is derived from an EMBL/GenBank/DDBJ whole genome shotgun (WGS) entry which is preliminary data.</text>
</comment>
<protein>
    <submittedName>
        <fullName evidence="2">Uncharacterized protein</fullName>
    </submittedName>
</protein>
<gene>
    <name evidence="2" type="ORF">E2562_036171</name>
</gene>
<accession>A0A6G1CWZ6</accession>
<feature type="compositionally biased region" description="Basic residues" evidence="1">
    <location>
        <begin position="181"/>
        <end position="190"/>
    </location>
</feature>
<sequence>MVIGNFLWRQLALLQRSSRLARLYTGDRDMTRTHVGASHNWGREELAYMMRVLIGSGNVSANELPREDLALCDDPGRVALQAILPKCNVKDILECESGRATGPVRIPRVNGDEAHQDGDVAGGAPDPRDSRRAGKRPQSLSPPKSHHPRSSPSLPRVAARNAWRTMPRVESAERWGGLQRPRAKSRRGRP</sequence>
<organism evidence="2 3">
    <name type="scientific">Oryza meyeriana var. granulata</name>
    <dbReference type="NCBI Taxonomy" id="110450"/>
    <lineage>
        <taxon>Eukaryota</taxon>
        <taxon>Viridiplantae</taxon>
        <taxon>Streptophyta</taxon>
        <taxon>Embryophyta</taxon>
        <taxon>Tracheophyta</taxon>
        <taxon>Spermatophyta</taxon>
        <taxon>Magnoliopsida</taxon>
        <taxon>Liliopsida</taxon>
        <taxon>Poales</taxon>
        <taxon>Poaceae</taxon>
        <taxon>BOP clade</taxon>
        <taxon>Oryzoideae</taxon>
        <taxon>Oryzeae</taxon>
        <taxon>Oryzinae</taxon>
        <taxon>Oryza</taxon>
        <taxon>Oryza meyeriana</taxon>
    </lineage>
</organism>
<evidence type="ECO:0000256" key="1">
    <source>
        <dbReference type="SAM" id="MobiDB-lite"/>
    </source>
</evidence>
<name>A0A6G1CWZ6_9ORYZ</name>
<feature type="region of interest" description="Disordered" evidence="1">
    <location>
        <begin position="101"/>
        <end position="190"/>
    </location>
</feature>
<dbReference type="EMBL" id="SPHZ02000008">
    <property type="protein sequence ID" value="KAF0904706.1"/>
    <property type="molecule type" value="Genomic_DNA"/>
</dbReference>